<dbReference type="RefSeq" id="WP_144077404.1">
    <property type="nucleotide sequence ID" value="NZ_CP076131.1"/>
</dbReference>
<keyword evidence="1" id="KW-0614">Plasmid</keyword>
<gene>
    <name evidence="1" type="ORF">KM029_26770</name>
</gene>
<accession>A0ABX8H4N0</accession>
<name>A0ABX8H4N0_9BACT</name>
<dbReference type="EMBL" id="CP076131">
    <property type="protein sequence ID" value="QWG10766.1"/>
    <property type="molecule type" value="Genomic_DNA"/>
</dbReference>
<protein>
    <submittedName>
        <fullName evidence="1">Uncharacterized protein</fullName>
    </submittedName>
</protein>
<geneLocation type="plasmid" evidence="1 2">
    <name>p2</name>
</geneLocation>
<keyword evidence="2" id="KW-1185">Reference proteome</keyword>
<evidence type="ECO:0000313" key="1">
    <source>
        <dbReference type="EMBL" id="QWG10766.1"/>
    </source>
</evidence>
<sequence>MQSIHFSAIEQIGSRIIPYVAYAVASYQHLKSKTYKELKTPGNVWASEQIGFTPESSDMPLARDLALYYFSEMKSLFSHHPIALLQAKKTIAFTISLHRIELERKHKAAIKINQMCPLPVPEDYKKSEVEYSNLPF</sequence>
<organism evidence="1 2">
    <name type="scientific">Flammeovirga kamogawensis</name>
    <dbReference type="NCBI Taxonomy" id="373891"/>
    <lineage>
        <taxon>Bacteria</taxon>
        <taxon>Pseudomonadati</taxon>
        <taxon>Bacteroidota</taxon>
        <taxon>Cytophagia</taxon>
        <taxon>Cytophagales</taxon>
        <taxon>Flammeovirgaceae</taxon>
        <taxon>Flammeovirga</taxon>
    </lineage>
</organism>
<reference evidence="1 2" key="1">
    <citation type="submission" date="2021-05" db="EMBL/GenBank/DDBJ databases">
        <title>Comparative genomic studies on the polysaccharide-degrading batcterial strains of the Flammeovirga genus.</title>
        <authorList>
            <person name="Zewei F."/>
            <person name="Zheng Z."/>
            <person name="Yu L."/>
            <person name="Ruyue G."/>
            <person name="Yanhong M."/>
            <person name="Yuanyuan C."/>
            <person name="Jingyan G."/>
            <person name="Wenjun H."/>
        </authorList>
    </citation>
    <scope>NUCLEOTIDE SEQUENCE [LARGE SCALE GENOMIC DNA]</scope>
    <source>
        <strain evidence="1 2">YS10</strain>
        <plasmid evidence="1 2">p2</plasmid>
    </source>
</reference>
<evidence type="ECO:0000313" key="2">
    <source>
        <dbReference type="Proteomes" id="UP000682802"/>
    </source>
</evidence>
<dbReference type="Proteomes" id="UP000682802">
    <property type="component" value="Plasmid p2"/>
</dbReference>
<proteinExistence type="predicted"/>